<evidence type="ECO:0000313" key="5">
    <source>
        <dbReference type="Proteomes" id="UP000028924"/>
    </source>
</evidence>
<dbReference type="EMBL" id="KL662167">
    <property type="protein sequence ID" value="KFM28347.1"/>
    <property type="molecule type" value="Genomic_DNA"/>
</dbReference>
<keyword evidence="1" id="KW-0245">EGF-like domain</keyword>
<dbReference type="AlphaFoldDB" id="A0A087SRJ3"/>
<dbReference type="InterPro" id="IPR000742">
    <property type="entry name" value="EGF"/>
</dbReference>
<sequence length="403" mass="43609">MGHYAIYACVLALLFSLFSIALAQDACSGHGRLTPSGGCDCDNPWPAPESRGWTGKDCSIPVYGSPADSEDMTDWCRAADQCDQLEPQAWVCFAAQFPWDAAGDSWNHLAVRLARTSPDEKGDPDLFGLFSGGKRGLAVPTRSSHGYDFQDTSAAQRAVVVKKVTKAAQGPEADYEGVLLCVRSYGAVPVAFSLKAARNVCPVGFDAGDASPLICSTRQDATEKRYEGCTADGQQFYRFHVAHDDFQVSLAIVEESETPGMLDLFLKAGVPPSTGVGQFDARPRWNAAERDRQLEVLLDARPSPEPWSATLRPGDWYAGVLGGLRPANFTLLLNRFDCPLGCSGHGTCDPGTPVDQRRCTCDEGYGGEACSKSRAALEYGDVVQREPAQFEYEYFLMPAITGE</sequence>
<proteinExistence type="predicted"/>
<dbReference type="KEGG" id="apro:F751_3857"/>
<dbReference type="Proteomes" id="UP000028924">
    <property type="component" value="Unassembled WGS sequence"/>
</dbReference>
<keyword evidence="2" id="KW-0732">Signal</keyword>
<feature type="disulfide bond" evidence="1">
    <location>
        <begin position="361"/>
        <end position="370"/>
    </location>
</feature>
<reference evidence="4 5" key="1">
    <citation type="journal article" date="2014" name="BMC Genomics">
        <title>Oil accumulation mechanisms of the oleaginous microalga Chlorella protothecoides revealed through its genome, transcriptomes, and proteomes.</title>
        <authorList>
            <person name="Gao C."/>
            <person name="Wang Y."/>
            <person name="Shen Y."/>
            <person name="Yan D."/>
            <person name="He X."/>
            <person name="Dai J."/>
            <person name="Wu Q."/>
        </authorList>
    </citation>
    <scope>NUCLEOTIDE SEQUENCE [LARGE SCALE GENOMIC DNA]</scope>
    <source>
        <strain evidence="4 5">0710</strain>
    </source>
</reference>
<feature type="chain" id="PRO_5001829010" description="EGF-like domain-containing protein" evidence="2">
    <location>
        <begin position="24"/>
        <end position="403"/>
    </location>
</feature>
<evidence type="ECO:0000256" key="2">
    <source>
        <dbReference type="SAM" id="SignalP"/>
    </source>
</evidence>
<keyword evidence="5" id="KW-1185">Reference proteome</keyword>
<feature type="signal peptide" evidence="2">
    <location>
        <begin position="1"/>
        <end position="23"/>
    </location>
</feature>
<accession>A0A087SRJ3</accession>
<protein>
    <recommendedName>
        <fullName evidence="3">EGF-like domain-containing protein</fullName>
    </recommendedName>
</protein>
<dbReference type="PROSITE" id="PS01186">
    <property type="entry name" value="EGF_2"/>
    <property type="match status" value="1"/>
</dbReference>
<evidence type="ECO:0000313" key="4">
    <source>
        <dbReference type="EMBL" id="KFM28347.1"/>
    </source>
</evidence>
<dbReference type="OrthoDB" id="527990at2759"/>
<feature type="domain" description="EGF-like" evidence="3">
    <location>
        <begin position="334"/>
        <end position="371"/>
    </location>
</feature>
<gene>
    <name evidence="4" type="ORF">F751_3857</name>
</gene>
<organism evidence="4 5">
    <name type="scientific">Auxenochlorella protothecoides</name>
    <name type="common">Green microalga</name>
    <name type="synonym">Chlorella protothecoides</name>
    <dbReference type="NCBI Taxonomy" id="3075"/>
    <lineage>
        <taxon>Eukaryota</taxon>
        <taxon>Viridiplantae</taxon>
        <taxon>Chlorophyta</taxon>
        <taxon>core chlorophytes</taxon>
        <taxon>Trebouxiophyceae</taxon>
        <taxon>Chlorellales</taxon>
        <taxon>Chlorellaceae</taxon>
        <taxon>Auxenochlorella</taxon>
    </lineage>
</organism>
<evidence type="ECO:0000259" key="3">
    <source>
        <dbReference type="PROSITE" id="PS50026"/>
    </source>
</evidence>
<dbReference type="PROSITE" id="PS50026">
    <property type="entry name" value="EGF_3"/>
    <property type="match status" value="1"/>
</dbReference>
<evidence type="ECO:0000256" key="1">
    <source>
        <dbReference type="PROSITE-ProRule" id="PRU00076"/>
    </source>
</evidence>
<dbReference type="Pfam" id="PF23106">
    <property type="entry name" value="EGF_Teneurin"/>
    <property type="match status" value="1"/>
</dbReference>
<dbReference type="PROSITE" id="PS00022">
    <property type="entry name" value="EGF_1"/>
    <property type="match status" value="1"/>
</dbReference>
<dbReference type="RefSeq" id="XP_011401361.1">
    <property type="nucleotide sequence ID" value="XM_011403059.1"/>
</dbReference>
<feature type="disulfide bond" evidence="1">
    <location>
        <begin position="342"/>
        <end position="359"/>
    </location>
</feature>
<dbReference type="STRING" id="3075.A0A087SRJ3"/>
<keyword evidence="1" id="KW-1015">Disulfide bond</keyword>
<dbReference type="Gene3D" id="2.60.120.260">
    <property type="entry name" value="Galactose-binding domain-like"/>
    <property type="match status" value="1"/>
</dbReference>
<feature type="disulfide bond" evidence="1">
    <location>
        <begin position="338"/>
        <end position="348"/>
    </location>
</feature>
<name>A0A087SRJ3_AUXPR</name>
<dbReference type="GeneID" id="23615248"/>